<dbReference type="RefSeq" id="WP_193499064.1">
    <property type="nucleotide sequence ID" value="NZ_CP063169.1"/>
</dbReference>
<dbReference type="GO" id="GO:0005886">
    <property type="term" value="C:plasma membrane"/>
    <property type="evidence" value="ECO:0007669"/>
    <property type="project" value="TreeGrafter"/>
</dbReference>
<dbReference type="PANTHER" id="PTHR37313:SF2">
    <property type="entry name" value="UPF0749 PROTEIN YLXX"/>
    <property type="match status" value="1"/>
</dbReference>
<evidence type="ECO:0000256" key="2">
    <source>
        <dbReference type="SAM" id="Coils"/>
    </source>
</evidence>
<evidence type="ECO:0000256" key="3">
    <source>
        <dbReference type="SAM" id="MobiDB-lite"/>
    </source>
</evidence>
<keyword evidence="6" id="KW-1185">Reference proteome</keyword>
<dbReference type="AlphaFoldDB" id="A0A7M1SZJ0"/>
<dbReference type="KEGG" id="halt:IM660_09495"/>
<reference evidence="5 6" key="1">
    <citation type="submission" date="2020-10" db="EMBL/GenBank/DDBJ databases">
        <title>Haloactinobacterium sp. RN3S43, a bacterium isolated from saline soil.</title>
        <authorList>
            <person name="Sun J.-Q."/>
        </authorList>
    </citation>
    <scope>NUCLEOTIDE SEQUENCE [LARGE SCALE GENOMIC DNA]</scope>
    <source>
        <strain evidence="5 6">RN3S43</strain>
    </source>
</reference>
<dbReference type="Gene3D" id="3.30.70.1880">
    <property type="entry name" value="Protein of unknown function DUF881"/>
    <property type="match status" value="1"/>
</dbReference>
<evidence type="ECO:0000313" key="5">
    <source>
        <dbReference type="EMBL" id="QOR72427.1"/>
    </source>
</evidence>
<dbReference type="PANTHER" id="PTHR37313">
    <property type="entry name" value="UPF0749 PROTEIN RV1825"/>
    <property type="match status" value="1"/>
</dbReference>
<accession>A0A7M1SZJ0</accession>
<dbReference type="Pfam" id="PF05949">
    <property type="entry name" value="DUF881"/>
    <property type="match status" value="1"/>
</dbReference>
<feature type="coiled-coil region" evidence="2">
    <location>
        <begin position="73"/>
        <end position="100"/>
    </location>
</feature>
<dbReference type="Proteomes" id="UP000593758">
    <property type="component" value="Chromosome"/>
</dbReference>
<evidence type="ECO:0000313" key="6">
    <source>
        <dbReference type="Proteomes" id="UP000593758"/>
    </source>
</evidence>
<keyword evidence="4" id="KW-1133">Transmembrane helix</keyword>
<name>A0A7M1SZJ0_9MICO</name>
<dbReference type="InterPro" id="IPR010273">
    <property type="entry name" value="DUF881"/>
</dbReference>
<gene>
    <name evidence="5" type="ORF">IM660_09495</name>
</gene>
<feature type="transmembrane region" description="Helical" evidence="4">
    <location>
        <begin position="43"/>
        <end position="60"/>
    </location>
</feature>
<feature type="region of interest" description="Disordered" evidence="3">
    <location>
        <begin position="1"/>
        <end position="37"/>
    </location>
</feature>
<comment type="similarity">
    <text evidence="1">Belongs to the UPF0749 family.</text>
</comment>
<sequence>MTHHSGAHRAEDGDGPENGPEGVPPSARAPQSDGRGRSLRSQLLIGAMCVLLGFAIVAQVRQTQGDEFSALREDDLVRLLDEVTQRNEELADQSAQLTRQRDSLLSGSDGRALQEDQLDLLNILAGTVPVEGPGVVVTVEDPDDDVNAQQMVHMLEEMRNAGAEAIAVSGQRLTASSAFVDTADGGMTVNGNVIESPYEWRVIGNADTIAVALDIPGGAFAIMRTAGASVEMSERELVQITAVRDIPDPEFAEPVENGS</sequence>
<keyword evidence="2" id="KW-0175">Coiled coil</keyword>
<evidence type="ECO:0000256" key="1">
    <source>
        <dbReference type="ARBA" id="ARBA00009108"/>
    </source>
</evidence>
<keyword evidence="4" id="KW-0472">Membrane</keyword>
<proteinExistence type="inferred from homology"/>
<keyword evidence="4" id="KW-0812">Transmembrane</keyword>
<organism evidence="5 6">
    <name type="scientific">Ruania alkalisoli</name>
    <dbReference type="NCBI Taxonomy" id="2779775"/>
    <lineage>
        <taxon>Bacteria</taxon>
        <taxon>Bacillati</taxon>
        <taxon>Actinomycetota</taxon>
        <taxon>Actinomycetes</taxon>
        <taxon>Micrococcales</taxon>
        <taxon>Ruaniaceae</taxon>
        <taxon>Ruania</taxon>
    </lineage>
</organism>
<protein>
    <submittedName>
        <fullName evidence="5">DUF881 domain-containing protein</fullName>
    </submittedName>
</protein>
<evidence type="ECO:0000256" key="4">
    <source>
        <dbReference type="SAM" id="Phobius"/>
    </source>
</evidence>
<dbReference type="EMBL" id="CP063169">
    <property type="protein sequence ID" value="QOR72427.1"/>
    <property type="molecule type" value="Genomic_DNA"/>
</dbReference>